<proteinExistence type="predicted"/>
<dbReference type="RefSeq" id="WP_091780607.1">
    <property type="nucleotide sequence ID" value="NZ_LT629711.1"/>
</dbReference>
<dbReference type="PANTHER" id="PTHR43235:SF1">
    <property type="entry name" value="GLUTAMINE AMIDOTRANSFERASE PB2B2.05-RELATED"/>
    <property type="match status" value="1"/>
</dbReference>
<feature type="region of interest" description="Disordered" evidence="1">
    <location>
        <begin position="239"/>
        <end position="258"/>
    </location>
</feature>
<dbReference type="AlphaFoldDB" id="A0A1H0LM63"/>
<evidence type="ECO:0000256" key="1">
    <source>
        <dbReference type="SAM" id="MobiDB-lite"/>
    </source>
</evidence>
<dbReference type="InterPro" id="IPR011697">
    <property type="entry name" value="Peptidase_C26"/>
</dbReference>
<dbReference type="InterPro" id="IPR029062">
    <property type="entry name" value="Class_I_gatase-like"/>
</dbReference>
<name>A0A1H0LM63_9MICO</name>
<dbReference type="OrthoDB" id="9813383at2"/>
<gene>
    <name evidence="2" type="ORF">SAMN04489867_0332</name>
</gene>
<feature type="compositionally biased region" description="Gly residues" evidence="1">
    <location>
        <begin position="249"/>
        <end position="258"/>
    </location>
</feature>
<dbReference type="Gene3D" id="3.40.50.880">
    <property type="match status" value="1"/>
</dbReference>
<keyword evidence="3" id="KW-1185">Reference proteome</keyword>
<evidence type="ECO:0000313" key="3">
    <source>
        <dbReference type="Proteomes" id="UP000199077"/>
    </source>
</evidence>
<dbReference type="Pfam" id="PF07722">
    <property type="entry name" value="Peptidase_C26"/>
    <property type="match status" value="1"/>
</dbReference>
<dbReference type="SUPFAM" id="SSF52317">
    <property type="entry name" value="Class I glutamine amidotransferase-like"/>
    <property type="match status" value="1"/>
</dbReference>
<reference evidence="3" key="1">
    <citation type="submission" date="2016-10" db="EMBL/GenBank/DDBJ databases">
        <authorList>
            <person name="Varghese N."/>
            <person name="Submissions S."/>
        </authorList>
    </citation>
    <scope>NUCLEOTIDE SEQUENCE [LARGE SCALE GENOMIC DNA]</scope>
    <source>
        <strain evidence="3">DSM 22329</strain>
    </source>
</reference>
<accession>A0A1H0LM63</accession>
<dbReference type="Proteomes" id="UP000199077">
    <property type="component" value="Chromosome I"/>
</dbReference>
<dbReference type="GO" id="GO:0033969">
    <property type="term" value="F:gamma-glutamyl-gamma-aminobutyrate hydrolase activity"/>
    <property type="evidence" value="ECO:0007669"/>
    <property type="project" value="TreeGrafter"/>
</dbReference>
<dbReference type="PANTHER" id="PTHR43235">
    <property type="entry name" value="GLUTAMINE AMIDOTRANSFERASE PB2B2.05-RELATED"/>
    <property type="match status" value="1"/>
</dbReference>
<dbReference type="PROSITE" id="PS51273">
    <property type="entry name" value="GATASE_TYPE_1"/>
    <property type="match status" value="1"/>
</dbReference>
<organism evidence="2 3">
    <name type="scientific">Pedococcus dokdonensis</name>
    <dbReference type="NCBI Taxonomy" id="443156"/>
    <lineage>
        <taxon>Bacteria</taxon>
        <taxon>Bacillati</taxon>
        <taxon>Actinomycetota</taxon>
        <taxon>Actinomycetes</taxon>
        <taxon>Micrococcales</taxon>
        <taxon>Intrasporangiaceae</taxon>
        <taxon>Pedococcus</taxon>
    </lineage>
</organism>
<dbReference type="STRING" id="443156.SAMN04489867_0332"/>
<dbReference type="GO" id="GO:0016740">
    <property type="term" value="F:transferase activity"/>
    <property type="evidence" value="ECO:0007669"/>
    <property type="project" value="UniProtKB-KW"/>
</dbReference>
<keyword evidence="2" id="KW-0315">Glutamine amidotransferase</keyword>
<dbReference type="InterPro" id="IPR044668">
    <property type="entry name" value="PuuD-like"/>
</dbReference>
<sequence>MTRPLIGITCYVEPATRGDWKDVPSVVLPHDYVRQVEEAGGTILVIPPRGDADDEIAREVVSRLDGLVIAGGADVDPGLYAAADRHPDVQEARHDRDAMEVALARAAAEADLPLLGICRGMQVMAVAAGGTLEQHVPDRVGHLDHSPEVAVYGHHGVTTVPGTRLADLLGDEADVPSYHHQSVLTHPGYQPSAWAPDGTLEAMEDPDARFRLGVQWHPEVGDDPRLFEALVAAAREHRSASLTTMRTRGSGGGPDLSE</sequence>
<protein>
    <submittedName>
        <fullName evidence="2">Putative glutamine amidotransferase</fullName>
    </submittedName>
</protein>
<dbReference type="GO" id="GO:0006598">
    <property type="term" value="P:polyamine catabolic process"/>
    <property type="evidence" value="ECO:0007669"/>
    <property type="project" value="TreeGrafter"/>
</dbReference>
<dbReference type="EMBL" id="LT629711">
    <property type="protein sequence ID" value="SDO69071.1"/>
    <property type="molecule type" value="Genomic_DNA"/>
</dbReference>
<evidence type="ECO:0000313" key="2">
    <source>
        <dbReference type="EMBL" id="SDO69071.1"/>
    </source>
</evidence>
<dbReference type="GO" id="GO:0005829">
    <property type="term" value="C:cytosol"/>
    <property type="evidence" value="ECO:0007669"/>
    <property type="project" value="TreeGrafter"/>
</dbReference>
<dbReference type="CDD" id="cd01745">
    <property type="entry name" value="GATase1_2"/>
    <property type="match status" value="1"/>
</dbReference>
<keyword evidence="2" id="KW-0808">Transferase</keyword>